<feature type="region of interest" description="Disordered" evidence="3">
    <location>
        <begin position="180"/>
        <end position="251"/>
    </location>
</feature>
<dbReference type="CDD" id="cd04496">
    <property type="entry name" value="SSB_OBF"/>
    <property type="match status" value="1"/>
</dbReference>
<keyword evidence="5" id="KW-1185">Reference proteome</keyword>
<evidence type="ECO:0000256" key="2">
    <source>
        <dbReference type="PROSITE-ProRule" id="PRU00252"/>
    </source>
</evidence>
<comment type="caution">
    <text evidence="4">The sequence shown here is derived from an EMBL/GenBank/DDBJ whole genome shotgun (WGS) entry which is preliminary data.</text>
</comment>
<reference evidence="4 5" key="1">
    <citation type="submission" date="2024-10" db="EMBL/GenBank/DDBJ databases">
        <title>The Natural Products Discovery Center: Release of the First 8490 Sequenced Strains for Exploring Actinobacteria Biosynthetic Diversity.</title>
        <authorList>
            <person name="Kalkreuter E."/>
            <person name="Kautsar S.A."/>
            <person name="Yang D."/>
            <person name="Bader C.D."/>
            <person name="Teijaro C.N."/>
            <person name="Fluegel L."/>
            <person name="Davis C.M."/>
            <person name="Simpson J.R."/>
            <person name="Lauterbach L."/>
            <person name="Steele A.D."/>
            <person name="Gui C."/>
            <person name="Meng S."/>
            <person name="Li G."/>
            <person name="Viehrig K."/>
            <person name="Ye F."/>
            <person name="Su P."/>
            <person name="Kiefer A.F."/>
            <person name="Nichols A."/>
            <person name="Cepeda A.J."/>
            <person name="Yan W."/>
            <person name="Fan B."/>
            <person name="Jiang Y."/>
            <person name="Adhikari A."/>
            <person name="Zheng C.-J."/>
            <person name="Schuster L."/>
            <person name="Cowan T.M."/>
            <person name="Smanski M.J."/>
            <person name="Chevrette M.G."/>
            <person name="De Carvalho L.P.S."/>
            <person name="Shen B."/>
        </authorList>
    </citation>
    <scope>NUCLEOTIDE SEQUENCE [LARGE SCALE GENOMIC DNA]</scope>
    <source>
        <strain evidence="4 5">NPDC050545</strain>
    </source>
</reference>
<evidence type="ECO:0000313" key="4">
    <source>
        <dbReference type="EMBL" id="MFI6504565.1"/>
    </source>
</evidence>
<protein>
    <submittedName>
        <fullName evidence="4">Single-stranded DNA-binding protein</fullName>
    </submittedName>
</protein>
<dbReference type="SUPFAM" id="SSF50249">
    <property type="entry name" value="Nucleic acid-binding proteins"/>
    <property type="match status" value="1"/>
</dbReference>
<dbReference type="Proteomes" id="UP001612741">
    <property type="component" value="Unassembled WGS sequence"/>
</dbReference>
<dbReference type="InterPro" id="IPR000424">
    <property type="entry name" value="Primosome_PriB/ssb"/>
</dbReference>
<sequence>MNDIYITLTGNVASEPRQYTFEDGVRVTSLRVLTSHRYFDKKTGQWTDGEKVCFAVRCWRTLADNVAQSIRVGHPVVVSGKLRIREFGPESDRRFMAEVEASSVGHDLRWGTGVFTKPERGTAIVSRERRDRLDEETQDWAMGSGRTALARLGEALPELDPPAWETAMAEPSLRPAETPVLNGAATHEPSAGEVSAGELGKGEATQEGRARRRGRREEPAAAATAKGDPLVNVLGTAGDGPGESAKERLAA</sequence>
<name>A0ABW7Z8S9_9ACTN</name>
<gene>
    <name evidence="4" type="ORF">ACIBG2_44770</name>
</gene>
<evidence type="ECO:0000256" key="3">
    <source>
        <dbReference type="SAM" id="MobiDB-lite"/>
    </source>
</evidence>
<dbReference type="Gene3D" id="2.40.50.140">
    <property type="entry name" value="Nucleic acid-binding proteins"/>
    <property type="match status" value="1"/>
</dbReference>
<dbReference type="GO" id="GO:0003677">
    <property type="term" value="F:DNA binding"/>
    <property type="evidence" value="ECO:0007669"/>
    <property type="project" value="UniProtKB-KW"/>
</dbReference>
<evidence type="ECO:0000313" key="5">
    <source>
        <dbReference type="Proteomes" id="UP001612741"/>
    </source>
</evidence>
<keyword evidence="1 2" id="KW-0238">DNA-binding</keyword>
<dbReference type="EMBL" id="JBITGY010000015">
    <property type="protein sequence ID" value="MFI6504565.1"/>
    <property type="molecule type" value="Genomic_DNA"/>
</dbReference>
<dbReference type="RefSeq" id="WP_397090344.1">
    <property type="nucleotide sequence ID" value="NZ_JBITGY010000015.1"/>
</dbReference>
<accession>A0ABW7Z8S9</accession>
<proteinExistence type="predicted"/>
<organism evidence="4 5">
    <name type="scientific">Nonomuraea typhae</name>
    <dbReference type="NCBI Taxonomy" id="2603600"/>
    <lineage>
        <taxon>Bacteria</taxon>
        <taxon>Bacillati</taxon>
        <taxon>Actinomycetota</taxon>
        <taxon>Actinomycetes</taxon>
        <taxon>Streptosporangiales</taxon>
        <taxon>Streptosporangiaceae</taxon>
        <taxon>Nonomuraea</taxon>
    </lineage>
</organism>
<evidence type="ECO:0000256" key="1">
    <source>
        <dbReference type="ARBA" id="ARBA00023125"/>
    </source>
</evidence>
<dbReference type="PROSITE" id="PS50935">
    <property type="entry name" value="SSB"/>
    <property type="match status" value="1"/>
</dbReference>
<dbReference type="InterPro" id="IPR012340">
    <property type="entry name" value="NA-bd_OB-fold"/>
</dbReference>
<feature type="compositionally biased region" description="Basic and acidic residues" evidence="3">
    <location>
        <begin position="200"/>
        <end position="219"/>
    </location>
</feature>
<dbReference type="Pfam" id="PF00436">
    <property type="entry name" value="SSB"/>
    <property type="match status" value="1"/>
</dbReference>